<sequence>MVLALAEAVTMEQKLRRWNYLERRRQHLERRKAMYEERIERLRDELTREGILSAITQKYEHMLLGLPSAKDKIYDRQAEHLVASLDALEEYIAKYDSIERELRSVTREIEEIEDAVACLEPRYQQLLTMFHRDKIPWRDICETMYISKTRLYEMLETAYQMMAI</sequence>
<proteinExistence type="predicted"/>
<keyword evidence="1" id="KW-0175">Coiled coil</keyword>
<accession>A0A1N7MR37</accession>
<dbReference type="Proteomes" id="UP000186156">
    <property type="component" value="Unassembled WGS sequence"/>
</dbReference>
<feature type="coiled-coil region" evidence="1">
    <location>
        <begin position="88"/>
        <end position="115"/>
    </location>
</feature>
<dbReference type="Pfam" id="PF07374">
    <property type="entry name" value="DUF1492"/>
    <property type="match status" value="1"/>
</dbReference>
<name>A0A1N7MR37_9BACL</name>
<dbReference type="SUPFAM" id="SSF88659">
    <property type="entry name" value="Sigma3 and sigma4 domains of RNA polymerase sigma factors"/>
    <property type="match status" value="1"/>
</dbReference>
<dbReference type="InterPro" id="IPR010861">
    <property type="entry name" value="DUF1492"/>
</dbReference>
<evidence type="ECO:0000313" key="2">
    <source>
        <dbReference type="EMBL" id="SIS88594.1"/>
    </source>
</evidence>
<dbReference type="AlphaFoldDB" id="A0A1N7MR37"/>
<gene>
    <name evidence="2" type="ORF">SAMN05421799_10647</name>
</gene>
<evidence type="ECO:0000313" key="3">
    <source>
        <dbReference type="Proteomes" id="UP000186156"/>
    </source>
</evidence>
<dbReference type="InterPro" id="IPR013324">
    <property type="entry name" value="RNA_pol_sigma_r3/r4-like"/>
</dbReference>
<reference evidence="3" key="1">
    <citation type="submission" date="2017-01" db="EMBL/GenBank/DDBJ databases">
        <authorList>
            <person name="Varghese N."/>
            <person name="Submissions S."/>
        </authorList>
    </citation>
    <scope>NUCLEOTIDE SEQUENCE [LARGE SCALE GENOMIC DNA]</scope>
    <source>
        <strain evidence="3">DSM 16176</strain>
    </source>
</reference>
<organism evidence="2 3">
    <name type="scientific">Alicyclobacillus vulcanalis</name>
    <dbReference type="NCBI Taxonomy" id="252246"/>
    <lineage>
        <taxon>Bacteria</taxon>
        <taxon>Bacillati</taxon>
        <taxon>Bacillota</taxon>
        <taxon>Bacilli</taxon>
        <taxon>Bacillales</taxon>
        <taxon>Alicyclobacillaceae</taxon>
        <taxon>Alicyclobacillus</taxon>
    </lineage>
</organism>
<dbReference type="STRING" id="252246.SAMN05421799_10647"/>
<evidence type="ECO:0000256" key="1">
    <source>
        <dbReference type="SAM" id="Coils"/>
    </source>
</evidence>
<keyword evidence="3" id="KW-1185">Reference proteome</keyword>
<protein>
    <submittedName>
        <fullName evidence="2">Uncharacterized protein</fullName>
    </submittedName>
</protein>
<dbReference type="EMBL" id="FTOO01000006">
    <property type="protein sequence ID" value="SIS88594.1"/>
    <property type="molecule type" value="Genomic_DNA"/>
</dbReference>